<dbReference type="EMBL" id="PDSK01000052">
    <property type="protein sequence ID" value="PIE35217.1"/>
    <property type="molecule type" value="Genomic_DNA"/>
</dbReference>
<evidence type="ECO:0000313" key="1">
    <source>
        <dbReference type="EMBL" id="PIE35217.1"/>
    </source>
</evidence>
<comment type="caution">
    <text evidence="1">The sequence shown here is derived from an EMBL/GenBank/DDBJ whole genome shotgun (WGS) entry which is preliminary data.</text>
</comment>
<organism evidence="1 2">
    <name type="scientific">candidate division KSB3 bacterium</name>
    <dbReference type="NCBI Taxonomy" id="2044937"/>
    <lineage>
        <taxon>Bacteria</taxon>
        <taxon>candidate division KSB3</taxon>
    </lineage>
</organism>
<proteinExistence type="predicted"/>
<sequence length="91" mass="11205">MFTRDEFIIHVYCLIVQYYHRLFPTPLRHAGFRPKFSDEEALTLEIVGEYLSLETDTQISRYFRKHYRAWLPTLPDRSTLVRQWQNLWRVK</sequence>
<reference evidence="1 2" key="1">
    <citation type="submission" date="2017-10" db="EMBL/GenBank/DDBJ databases">
        <title>Novel microbial diversity and functional potential in the marine mammal oral microbiome.</title>
        <authorList>
            <person name="Dudek N.K."/>
            <person name="Sun C.L."/>
            <person name="Burstein D."/>
            <person name="Kantor R.S."/>
            <person name="Aliaga Goltsman D.S."/>
            <person name="Bik E.M."/>
            <person name="Thomas B.C."/>
            <person name="Banfield J.F."/>
            <person name="Relman D.A."/>
        </authorList>
    </citation>
    <scope>NUCLEOTIDE SEQUENCE [LARGE SCALE GENOMIC DNA]</scope>
    <source>
        <strain evidence="1">DOLJORAL78_47_16</strain>
    </source>
</reference>
<dbReference type="Proteomes" id="UP000230821">
    <property type="component" value="Unassembled WGS sequence"/>
</dbReference>
<name>A0A2G6KHS9_9BACT</name>
<accession>A0A2G6KHS9</accession>
<gene>
    <name evidence="1" type="ORF">CSA56_05110</name>
</gene>
<evidence type="ECO:0000313" key="2">
    <source>
        <dbReference type="Proteomes" id="UP000230821"/>
    </source>
</evidence>
<protein>
    <recommendedName>
        <fullName evidence="3">Transposase</fullName>
    </recommendedName>
</protein>
<evidence type="ECO:0008006" key="3">
    <source>
        <dbReference type="Google" id="ProtNLM"/>
    </source>
</evidence>
<dbReference type="AlphaFoldDB" id="A0A2G6KHS9"/>